<dbReference type="eggNOG" id="arCOG01672">
    <property type="taxonomic scope" value="Archaea"/>
</dbReference>
<dbReference type="InterPro" id="IPR027552">
    <property type="entry name" value="CGP_CTERM"/>
</dbReference>
<evidence type="ECO:0000259" key="6">
    <source>
        <dbReference type="Pfam" id="PF00496"/>
    </source>
</evidence>
<keyword evidence="2" id="KW-0813">Transport</keyword>
<evidence type="ECO:0000313" key="7">
    <source>
        <dbReference type="EMBL" id="CAB50656.1"/>
    </source>
</evidence>
<dbReference type="STRING" id="272844.PAB1193"/>
<dbReference type="OrthoDB" id="85145at2157"/>
<reference evidence="8 10" key="5">
    <citation type="journal article" date="2012" name="Curr. Microbiol.">
        <title>Re-annotation of two hyperthermophilic archaea Pyrococcus abyssi GE5 and Pyrococcus furiosus DSM 3638.</title>
        <authorList>
            <person name="Gao J."/>
            <person name="Wang J."/>
        </authorList>
    </citation>
    <scope>GENOME REANNOTATION</scope>
    <source>
        <strain evidence="8">GE5</strain>
        <strain evidence="10">GE5 / Orsay</strain>
    </source>
</reference>
<dbReference type="HOGENOM" id="CLU_010991_1_0_2"/>
<dbReference type="SUPFAM" id="SSF88713">
    <property type="entry name" value="Glycoside hydrolase/deacetylase"/>
    <property type="match status" value="1"/>
</dbReference>
<dbReference type="InterPro" id="IPR000914">
    <property type="entry name" value="SBP_5_dom"/>
</dbReference>
<protein>
    <recommendedName>
        <fullName evidence="6">Solute-binding protein family 5 domain-containing protein</fullName>
    </recommendedName>
</protein>
<sequence>MKRRLGFVLALLAVVGLLVTPLTLPVYAAEQGKPVETIYLTIRTNEEAAISDVAKGGANGGLDVFLYPISGKEFKNLPKDILDKLRLIRSVGGEVAIQINPVHDDDNPYTVTVGDKVYFNPFAIKEVRFALNYLINRQYIVSNIFGGSAQPMYGCVRPSTGAGIYFEPVYKALGFTPTGDLAKAQQMVEEAMKKAAEELKKEGHKLELKTGEDGKKWWYFDGEPVTVKFVIRVEDERKDIGLYVADLIEKYLHFKVEKLLWNAQKAIPAVYYKDPKNFEWQLYTAGWIITSNVKWPDWQTAAFYSTIWGKQPAAVGWSYTPETTVKDLVDYFGGPEKLIDALGLKYYNTPEKLKELYDMNIDPIVEMINYGETTFNNKTYVLEEGNVDQYWDLQKISMAQGIMDGLVVFIAEQWEYFAVNKERVTRIAADVSAGLYSWWMWRGLETVDGVAYVAEFSQGGSIYTNAMNPIGGGGDIYGNMVMRAISDPATYVNPATGDVMPGRCTFKVERGPFTIPKNAIVYNSTLKKWVPQHAGEKAKVRVTYTCKFGKWHDGTPMTMEDIKAAIAFSYEWSYKDGDNDPYYDEAMGASTRTLEQTLGFVFVNPTTYIVYSNITHPVADDQIAGNNAWWATVPWYLRHAMEELVANPQKYGVTNNYTFTQAEGPRWLDLLVKDHVEDLKKVIEKLIEEKDVPWYLQGEITPDEAVKAYKSLLDFINKHGHAYDSNGPFYLDKYDPDKMLMVFKRFSGNPIPPDYWKKTLLIARLVPKGAEVPARVMAGKPLTVKVMLTLKEEFPDWGEKPADRGYVTVSIVDANGNEVYSGEAKLTTAGTFELNVPGDETKGWSTGKYTAIIRGGLSKEVTSFTIKKTFVVIKPTTTSPQQTTTSTPQQTSSPTATGTSPTETTTKGGICGPAILVGLAVLPLLLRRRDN</sequence>
<dbReference type="EMBL" id="AJ248288">
    <property type="protein sequence ID" value="CAB50656.1"/>
    <property type="molecule type" value="Genomic_DNA"/>
</dbReference>
<proteinExistence type="inferred from homology"/>
<dbReference type="KEGG" id="pab:PAB1193"/>
<dbReference type="GO" id="GO:0005975">
    <property type="term" value="P:carbohydrate metabolic process"/>
    <property type="evidence" value="ECO:0007669"/>
    <property type="project" value="InterPro"/>
</dbReference>
<keyword evidence="9" id="KW-1185">Reference proteome</keyword>
<dbReference type="SUPFAM" id="SSF53850">
    <property type="entry name" value="Periplasmic binding protein-like II"/>
    <property type="match status" value="1"/>
</dbReference>
<name>Q9UXV7_PYRAB</name>
<dbReference type="PATRIC" id="fig|272844.11.peg.1870"/>
<dbReference type="GO" id="GO:1904680">
    <property type="term" value="F:peptide transmembrane transporter activity"/>
    <property type="evidence" value="ECO:0007669"/>
    <property type="project" value="TreeGrafter"/>
</dbReference>
<evidence type="ECO:0000313" key="8">
    <source>
        <dbReference type="EMBL" id="CCE71225.1"/>
    </source>
</evidence>
<gene>
    <name evidence="7" type="ordered locus">PAB1193</name>
</gene>
<evidence type="ECO:0000256" key="2">
    <source>
        <dbReference type="ARBA" id="ARBA00022448"/>
    </source>
</evidence>
<dbReference type="Proteomes" id="UP000009139">
    <property type="component" value="Chromosome"/>
</dbReference>
<keyword evidence="4" id="KW-0175">Coiled coil</keyword>
<dbReference type="GO" id="GO:0015833">
    <property type="term" value="P:peptide transport"/>
    <property type="evidence" value="ECO:0007669"/>
    <property type="project" value="TreeGrafter"/>
</dbReference>
<comment type="similarity">
    <text evidence="1">Belongs to the bacterial solute-binding protein 5 family.</text>
</comment>
<feature type="region of interest" description="Disordered" evidence="5">
    <location>
        <begin position="876"/>
        <end position="908"/>
    </location>
</feature>
<dbReference type="RefSeq" id="WP_010868870.1">
    <property type="nucleotide sequence ID" value="NC_000868.1"/>
</dbReference>
<dbReference type="EMBL" id="HE613800">
    <property type="protein sequence ID" value="CCE71225.1"/>
    <property type="molecule type" value="Genomic_DNA"/>
</dbReference>
<evidence type="ECO:0000256" key="4">
    <source>
        <dbReference type="SAM" id="Coils"/>
    </source>
</evidence>
<organism evidence="7 9">
    <name type="scientific">Pyrococcus abyssi (strain GE5 / Orsay)</name>
    <dbReference type="NCBI Taxonomy" id="272844"/>
    <lineage>
        <taxon>Archaea</taxon>
        <taxon>Methanobacteriati</taxon>
        <taxon>Methanobacteriota</taxon>
        <taxon>Thermococci</taxon>
        <taxon>Thermococcales</taxon>
        <taxon>Thermococcaceae</taxon>
        <taxon>Pyrococcus</taxon>
    </lineage>
</organism>
<dbReference type="PANTHER" id="PTHR30290">
    <property type="entry name" value="PERIPLASMIC BINDING COMPONENT OF ABC TRANSPORTER"/>
    <property type="match status" value="1"/>
</dbReference>
<dbReference type="PANTHER" id="PTHR30290:SF9">
    <property type="entry name" value="OLIGOPEPTIDE-BINDING PROTEIN APPA"/>
    <property type="match status" value="1"/>
</dbReference>
<dbReference type="Pfam" id="PF00496">
    <property type="entry name" value="SBP_bac_5"/>
    <property type="match status" value="1"/>
</dbReference>
<reference evidence="7 9" key="4">
    <citation type="journal article" date="2003" name="Mol. Microbiol.">
        <title>An integrated analysis of the genome of the hyperthermophilic archaeon Pyrococcus abyssi.</title>
        <authorList>
            <person name="Cohen G."/>
            <person name="Barbe V."/>
            <person name="Flament D."/>
            <person name="Galperin M."/>
            <person name="Heilig R."/>
            <person name="Ripp R."/>
            <person name="Lecompte O."/>
            <person name="Prieur D."/>
            <person name="Poch O."/>
            <person name="Quellerou J."/>
            <person name="Thierry J.C."/>
            <person name="Van der Oost J."/>
            <person name="Weissenbach J."/>
            <person name="Zivanovic Y."/>
            <person name="Forterre P."/>
        </authorList>
    </citation>
    <scope>NUCLEOTIDE SEQUENCE [LARGE SCALE GENOMIC DNA]</scope>
    <source>
        <strain evidence="9">GE5 / Orsay</strain>
        <strain evidence="7">Orsay</strain>
    </source>
</reference>
<dbReference type="PIR" id="B75027">
    <property type="entry name" value="B75027"/>
</dbReference>
<evidence type="ECO:0000256" key="5">
    <source>
        <dbReference type="SAM" id="MobiDB-lite"/>
    </source>
</evidence>
<evidence type="ECO:0000313" key="10">
    <source>
        <dbReference type="Proteomes" id="UP000009139"/>
    </source>
</evidence>
<dbReference type="Gene3D" id="3.40.190.10">
    <property type="entry name" value="Periplasmic binding protein-like II"/>
    <property type="match status" value="1"/>
</dbReference>
<feature type="compositionally biased region" description="Low complexity" evidence="5">
    <location>
        <begin position="876"/>
        <end position="906"/>
    </location>
</feature>
<dbReference type="Gene3D" id="3.10.105.10">
    <property type="entry name" value="Dipeptide-binding Protein, Domain 3"/>
    <property type="match status" value="1"/>
</dbReference>
<reference evidence="7" key="3">
    <citation type="journal article" date="2001" name="Genome Res.">
        <title>Genome evolution at the genus level: comparison of three complete genomes of hyperthermophilic archaea.</title>
        <authorList>
            <person name="Lecompte O."/>
            <person name="Ripp R."/>
            <person name="Puzos-Barbe V."/>
            <person name="Duprat S."/>
            <person name="Heilig R."/>
            <person name="Dietrich J."/>
            <person name="Thierry J.C."/>
            <person name="Poch O."/>
        </authorList>
    </citation>
    <scope>NUCLEOTIDE SEQUENCE</scope>
    <source>
        <strain evidence="7">Orsay</strain>
    </source>
</reference>
<feature type="domain" description="Solute-binding protein family 5" evidence="6">
    <location>
        <begin position="108"/>
        <end position="305"/>
    </location>
</feature>
<dbReference type="InterPro" id="IPR039424">
    <property type="entry name" value="SBP_5"/>
</dbReference>
<evidence type="ECO:0000256" key="3">
    <source>
        <dbReference type="ARBA" id="ARBA00022729"/>
    </source>
</evidence>
<evidence type="ECO:0000256" key="1">
    <source>
        <dbReference type="ARBA" id="ARBA00005695"/>
    </source>
</evidence>
<keyword evidence="3" id="KW-0732">Signal</keyword>
<dbReference type="InterPro" id="IPR011330">
    <property type="entry name" value="Glyco_hydro/deAcase_b/a-brl"/>
</dbReference>
<dbReference type="Proteomes" id="UP000000810">
    <property type="component" value="Chromosome"/>
</dbReference>
<dbReference type="NCBIfam" id="TIGR04288">
    <property type="entry name" value="CGP_CTERM"/>
    <property type="match status" value="1"/>
</dbReference>
<evidence type="ECO:0000313" key="9">
    <source>
        <dbReference type="Proteomes" id="UP000000810"/>
    </source>
</evidence>
<reference evidence="7" key="2">
    <citation type="journal article" date="2000" name="J. Mol. Biol.">
        <title>Archaeal homologs of eukaryotic methylation guide small nucleolar RNAs: lessons from the Pyrococcus genomes.</title>
        <authorList>
            <person name="Gaspin C."/>
            <person name="Cavaille J."/>
            <person name="Erauso G."/>
        </authorList>
    </citation>
    <scope>NUCLEOTIDE SEQUENCE</scope>
    <source>
        <strain evidence="7">Orsay</strain>
    </source>
</reference>
<reference evidence="7" key="1">
    <citation type="submission" date="1999-07" db="EMBL/GenBank/DDBJ databases">
        <authorList>
            <person name="Genoscope"/>
        </authorList>
    </citation>
    <scope>NUCLEOTIDE SEQUENCE</scope>
    <source>
        <strain evidence="7">Orsay</strain>
    </source>
</reference>
<feature type="coiled-coil region" evidence="4">
    <location>
        <begin position="181"/>
        <end position="209"/>
    </location>
</feature>
<dbReference type="AlphaFoldDB" id="Q9UXV7"/>
<accession>Q9UXV7</accession>